<keyword evidence="4 7" id="KW-1133">Transmembrane helix</keyword>
<reference evidence="9 10" key="1">
    <citation type="submission" date="2022-01" db="EMBL/GenBank/DDBJ databases">
        <title>A chromosomal length assembly of Cordylochernes scorpioides.</title>
        <authorList>
            <person name="Zeh D."/>
            <person name="Zeh J."/>
        </authorList>
    </citation>
    <scope>NUCLEOTIDE SEQUENCE [LARGE SCALE GENOMIC DNA]</scope>
    <source>
        <strain evidence="9">IN4F17</strain>
        <tissue evidence="9">Whole Body</tissue>
    </source>
</reference>
<name>A0ABY6KMW4_9ARAC</name>
<gene>
    <name evidence="9" type="ORF">LAZ67_6002601</name>
</gene>
<keyword evidence="3 7" id="KW-0812">Transmembrane</keyword>
<dbReference type="PRINTS" id="PR00702">
    <property type="entry name" value="ACRIFLAVINRP"/>
</dbReference>
<feature type="transmembrane region" description="Helical" evidence="7">
    <location>
        <begin position="761"/>
        <end position="782"/>
    </location>
</feature>
<dbReference type="EMBL" id="CP092868">
    <property type="protein sequence ID" value="UYV69152.1"/>
    <property type="molecule type" value="Genomic_DNA"/>
</dbReference>
<keyword evidence="10" id="KW-1185">Reference proteome</keyword>
<dbReference type="InterPro" id="IPR000731">
    <property type="entry name" value="SSD"/>
</dbReference>
<evidence type="ECO:0000256" key="6">
    <source>
        <dbReference type="ARBA" id="ARBA00023180"/>
    </source>
</evidence>
<feature type="transmembrane region" description="Helical" evidence="7">
    <location>
        <begin position="28"/>
        <end position="45"/>
    </location>
</feature>
<dbReference type="InterPro" id="IPR051697">
    <property type="entry name" value="Patched_domain-protein"/>
</dbReference>
<organism evidence="9 10">
    <name type="scientific">Cordylochernes scorpioides</name>
    <dbReference type="NCBI Taxonomy" id="51811"/>
    <lineage>
        <taxon>Eukaryota</taxon>
        <taxon>Metazoa</taxon>
        <taxon>Ecdysozoa</taxon>
        <taxon>Arthropoda</taxon>
        <taxon>Chelicerata</taxon>
        <taxon>Arachnida</taxon>
        <taxon>Pseudoscorpiones</taxon>
        <taxon>Cheliferoidea</taxon>
        <taxon>Chernetidae</taxon>
        <taxon>Cordylochernes</taxon>
    </lineage>
</organism>
<feature type="transmembrane region" description="Helical" evidence="7">
    <location>
        <begin position="702"/>
        <end position="723"/>
    </location>
</feature>
<evidence type="ECO:0000256" key="3">
    <source>
        <dbReference type="ARBA" id="ARBA00022692"/>
    </source>
</evidence>
<feature type="non-terminal residue" evidence="9">
    <location>
        <position position="1"/>
    </location>
</feature>
<evidence type="ECO:0000256" key="7">
    <source>
        <dbReference type="SAM" id="Phobius"/>
    </source>
</evidence>
<feature type="transmembrane region" description="Helical" evidence="7">
    <location>
        <begin position="730"/>
        <end position="749"/>
    </location>
</feature>
<dbReference type="Proteomes" id="UP001235939">
    <property type="component" value="Chromosome 06"/>
</dbReference>
<feature type="transmembrane region" description="Helical" evidence="7">
    <location>
        <begin position="300"/>
        <end position="324"/>
    </location>
</feature>
<dbReference type="PROSITE" id="PS50156">
    <property type="entry name" value="SSD"/>
    <property type="match status" value="2"/>
</dbReference>
<evidence type="ECO:0000256" key="4">
    <source>
        <dbReference type="ARBA" id="ARBA00022989"/>
    </source>
</evidence>
<protein>
    <submittedName>
        <fullName evidence="9">Daf-6</fullName>
    </submittedName>
</protein>
<feature type="domain" description="SSD" evidence="8">
    <location>
        <begin position="730"/>
        <end position="855"/>
    </location>
</feature>
<evidence type="ECO:0000256" key="5">
    <source>
        <dbReference type="ARBA" id="ARBA00023136"/>
    </source>
</evidence>
<evidence type="ECO:0000256" key="2">
    <source>
        <dbReference type="ARBA" id="ARBA00005585"/>
    </source>
</evidence>
<sequence length="882" mass="100243">MCQKKLLCLSEGLTFSFRRLGSLVARRPWWFIIAPVIFTVLTSIWCINVEIDGDTVKLFGPSGSSYHRVRKLILHNFPLSKQEHYDIGRETKFISGYGRLLVETLDGGSLFRHHIVDEIFKIDRIVRSMEITDPKGEKWDYESLCARYYGTCFVNPTIHLAEHLGEILSGDFKIEYPLELSKDQLQFHYYGATLGGVTLDSEGYVINATKAQLVYFLDNVDPEKEALITTWEHSYLDLIDQIPLQYLRVCKMASSSYRDEFVKVGTRFLPLFLMTGFVMITFCTVACLSTDPLVTKPWLGVFGCISSLMGVMAGCGICLLAGLTFPPINFGVPFLLLSIGIDDTFIFLAAWRTTDPKDSVEKRLALSYERSAVSVTLTSVTNCASFLACTSMPYLATRIFGISAVVSCVLVYIYQLTFMGGIMALTGRLEAAGYHGIFPWVRVREESENPSWIGKVLCIYKTEKKKTAKEDNLQNAGMIFFRDYYGKFLTNKAIKGLILGLFMIHIGISIYGFTQLKTTMHFSDFYSYDSYGKNFTELELKEFYKYSARLQFIIEEPVDYSKKEVQKEFYDLIKDIQESPYVASEPILNEFWLTYYLKFLNHSQGSFIIRGYNVSTKAGFINCLRFQFFRLKQSQRFKNDVYFNANYTEILSSRFVLQMVNTTTPLFIIDGHKWIDNRLEQFKYKVSYFHAFKILFEALTGIFQTLVTTISFTILAMLVVTFIFMPDLMIGVSVTLSLIVIELGIIGYMDFWGLNLNALTLFGIILFIGLSVDNTAHILNAFTTSKSISLDEKMCDALGRVGMPILQGCLSSIVGMIALSFLPAYAYLVLFKSGLMLLIFSLVNSLAVIPVLLSLFSRRQTNKIDLVEEVDAKEPLNISLKI</sequence>
<feature type="transmembrane region" description="Helical" evidence="7">
    <location>
        <begin position="803"/>
        <end position="828"/>
    </location>
</feature>
<dbReference type="Pfam" id="PF02460">
    <property type="entry name" value="Patched"/>
    <property type="match status" value="1"/>
</dbReference>
<dbReference type="InterPro" id="IPR003392">
    <property type="entry name" value="PTHD_SSD"/>
</dbReference>
<dbReference type="Gene3D" id="1.20.1640.10">
    <property type="entry name" value="Multidrug efflux transporter AcrB transmembrane domain"/>
    <property type="match status" value="2"/>
</dbReference>
<feature type="transmembrane region" description="Helical" evidence="7">
    <location>
        <begin position="330"/>
        <end position="351"/>
    </location>
</feature>
<dbReference type="PANTHER" id="PTHR10796:SF92">
    <property type="entry name" value="PATCHED-RELATED, ISOFORM A"/>
    <property type="match status" value="1"/>
</dbReference>
<dbReference type="PANTHER" id="PTHR10796">
    <property type="entry name" value="PATCHED-RELATED"/>
    <property type="match status" value="1"/>
</dbReference>
<feature type="transmembrane region" description="Helical" evidence="7">
    <location>
        <begin position="402"/>
        <end position="425"/>
    </location>
</feature>
<keyword evidence="5 7" id="KW-0472">Membrane</keyword>
<proteinExistence type="inferred from homology"/>
<evidence type="ECO:0000313" key="9">
    <source>
        <dbReference type="EMBL" id="UYV69152.1"/>
    </source>
</evidence>
<evidence type="ECO:0000256" key="1">
    <source>
        <dbReference type="ARBA" id="ARBA00004141"/>
    </source>
</evidence>
<feature type="transmembrane region" description="Helical" evidence="7">
    <location>
        <begin position="268"/>
        <end position="288"/>
    </location>
</feature>
<feature type="transmembrane region" description="Helical" evidence="7">
    <location>
        <begin position="496"/>
        <end position="514"/>
    </location>
</feature>
<keyword evidence="6" id="KW-0325">Glycoprotein</keyword>
<dbReference type="SUPFAM" id="SSF82866">
    <property type="entry name" value="Multidrug efflux transporter AcrB transmembrane domain"/>
    <property type="match status" value="2"/>
</dbReference>
<evidence type="ECO:0000259" key="8">
    <source>
        <dbReference type="PROSITE" id="PS50156"/>
    </source>
</evidence>
<accession>A0ABY6KMW4</accession>
<comment type="similarity">
    <text evidence="2">Belongs to the patched family.</text>
</comment>
<evidence type="ECO:0000313" key="10">
    <source>
        <dbReference type="Proteomes" id="UP001235939"/>
    </source>
</evidence>
<comment type="subcellular location">
    <subcellularLocation>
        <location evidence="1">Membrane</location>
        <topology evidence="1">Multi-pass membrane protein</topology>
    </subcellularLocation>
</comment>
<dbReference type="InterPro" id="IPR001036">
    <property type="entry name" value="Acrflvin-R"/>
</dbReference>
<feature type="transmembrane region" description="Helical" evidence="7">
    <location>
        <begin position="834"/>
        <end position="856"/>
    </location>
</feature>
<feature type="domain" description="SSD" evidence="8">
    <location>
        <begin position="268"/>
        <end position="425"/>
    </location>
</feature>